<evidence type="ECO:0000256" key="1">
    <source>
        <dbReference type="ARBA" id="ARBA00001946"/>
    </source>
</evidence>
<dbReference type="GO" id="GO:0016779">
    <property type="term" value="F:nucleotidyltransferase activity"/>
    <property type="evidence" value="ECO:0007669"/>
    <property type="project" value="UniProtKB-KW"/>
</dbReference>
<dbReference type="CDD" id="cd00077">
    <property type="entry name" value="HDc"/>
    <property type="match status" value="1"/>
</dbReference>
<dbReference type="RefSeq" id="WP_324620206.1">
    <property type="nucleotide sequence ID" value="NZ_JAYKOT010000003.1"/>
</dbReference>
<evidence type="ECO:0000256" key="8">
    <source>
        <dbReference type="RuleBase" id="RU003953"/>
    </source>
</evidence>
<dbReference type="InterPro" id="IPR032828">
    <property type="entry name" value="PolyA_RNA-bd"/>
</dbReference>
<dbReference type="InterPro" id="IPR050264">
    <property type="entry name" value="Bact_CCA-adding_enz_type3_sf"/>
</dbReference>
<dbReference type="GO" id="GO:0046872">
    <property type="term" value="F:metal ion binding"/>
    <property type="evidence" value="ECO:0007669"/>
    <property type="project" value="UniProtKB-KW"/>
</dbReference>
<evidence type="ECO:0000313" key="13">
    <source>
        <dbReference type="Proteomes" id="UP001357733"/>
    </source>
</evidence>
<dbReference type="Pfam" id="PF01743">
    <property type="entry name" value="PolyA_pol"/>
    <property type="match status" value="1"/>
</dbReference>
<name>A0AAW9MVG1_9FIRM</name>
<evidence type="ECO:0000256" key="2">
    <source>
        <dbReference type="ARBA" id="ARBA00022679"/>
    </source>
</evidence>
<dbReference type="InterPro" id="IPR002646">
    <property type="entry name" value="PolA_pol_head_dom"/>
</dbReference>
<dbReference type="EMBL" id="JAYKOT010000003">
    <property type="protein sequence ID" value="MEB3430045.1"/>
    <property type="molecule type" value="Genomic_DNA"/>
</dbReference>
<keyword evidence="8" id="KW-0694">RNA-binding</keyword>
<keyword evidence="7" id="KW-0460">Magnesium</keyword>
<dbReference type="Pfam" id="PF01966">
    <property type="entry name" value="HD"/>
    <property type="match status" value="1"/>
</dbReference>
<dbReference type="AlphaFoldDB" id="A0AAW9MVG1"/>
<keyword evidence="6" id="KW-0547">Nucleotide-binding</keyword>
<dbReference type="PANTHER" id="PTHR46173">
    <property type="entry name" value="CCA TRNA NUCLEOTIDYLTRANSFERASE 1, MITOCHONDRIAL"/>
    <property type="match status" value="1"/>
</dbReference>
<dbReference type="Gene3D" id="1.10.3090.10">
    <property type="entry name" value="cca-adding enzyme, domain 2"/>
    <property type="match status" value="1"/>
</dbReference>
<comment type="caution">
    <text evidence="12">The sequence shown here is derived from an EMBL/GenBank/DDBJ whole genome shotgun (WGS) entry which is preliminary data.</text>
</comment>
<evidence type="ECO:0000256" key="7">
    <source>
        <dbReference type="ARBA" id="ARBA00022842"/>
    </source>
</evidence>
<proteinExistence type="inferred from homology"/>
<comment type="similarity">
    <text evidence="8">Belongs to the tRNA nucleotidyltransferase/poly(A) polymerase family.</text>
</comment>
<evidence type="ECO:0000259" key="11">
    <source>
        <dbReference type="Pfam" id="PF12627"/>
    </source>
</evidence>
<dbReference type="Proteomes" id="UP001357733">
    <property type="component" value="Unassembled WGS sequence"/>
</dbReference>
<dbReference type="PANTHER" id="PTHR46173:SF1">
    <property type="entry name" value="CCA TRNA NUCLEOTIDYLTRANSFERASE 1, MITOCHONDRIAL"/>
    <property type="match status" value="1"/>
</dbReference>
<evidence type="ECO:0000259" key="10">
    <source>
        <dbReference type="Pfam" id="PF01966"/>
    </source>
</evidence>
<organism evidence="12 13">
    <name type="scientific">Citroniella saccharovorans</name>
    <dbReference type="NCBI Taxonomy" id="2053367"/>
    <lineage>
        <taxon>Bacteria</taxon>
        <taxon>Bacillati</taxon>
        <taxon>Bacillota</taxon>
        <taxon>Tissierellia</taxon>
        <taxon>Tissierellales</taxon>
        <taxon>Peptoniphilaceae</taxon>
        <taxon>Citroniella</taxon>
    </lineage>
</organism>
<evidence type="ECO:0000256" key="4">
    <source>
        <dbReference type="ARBA" id="ARBA00022695"/>
    </source>
</evidence>
<dbReference type="SUPFAM" id="SSF81301">
    <property type="entry name" value="Nucleotidyltransferase"/>
    <property type="match status" value="1"/>
</dbReference>
<comment type="cofactor">
    <cofactor evidence="1">
        <name>Mg(2+)</name>
        <dbReference type="ChEBI" id="CHEBI:18420"/>
    </cofactor>
</comment>
<dbReference type="Pfam" id="PF12627">
    <property type="entry name" value="PolyA_pol_RNAbd"/>
    <property type="match status" value="1"/>
</dbReference>
<dbReference type="InterPro" id="IPR003607">
    <property type="entry name" value="HD/PDEase_dom"/>
</dbReference>
<protein>
    <submittedName>
        <fullName evidence="12">CCA tRNA nucleotidyltransferase</fullName>
    </submittedName>
</protein>
<evidence type="ECO:0000256" key="3">
    <source>
        <dbReference type="ARBA" id="ARBA00022694"/>
    </source>
</evidence>
<dbReference type="InterPro" id="IPR043519">
    <property type="entry name" value="NT_sf"/>
</dbReference>
<dbReference type="SUPFAM" id="SSF81891">
    <property type="entry name" value="Poly A polymerase C-terminal region-like"/>
    <property type="match status" value="1"/>
</dbReference>
<dbReference type="Gene3D" id="3.30.460.10">
    <property type="entry name" value="Beta Polymerase, domain 2"/>
    <property type="match status" value="1"/>
</dbReference>
<evidence type="ECO:0000256" key="5">
    <source>
        <dbReference type="ARBA" id="ARBA00022723"/>
    </source>
</evidence>
<reference evidence="12 13" key="1">
    <citation type="submission" date="2024-01" db="EMBL/GenBank/DDBJ databases">
        <title>Complete genome sequence of Citroniella saccharovorans strain M6.X9, isolated from human fecal sample.</title>
        <authorList>
            <person name="Cheng G."/>
            <person name="Westerholm M."/>
            <person name="Schnurer A."/>
        </authorList>
    </citation>
    <scope>NUCLEOTIDE SEQUENCE [LARGE SCALE GENOMIC DNA]</scope>
    <source>
        <strain evidence="12 13">DSM 29873</strain>
    </source>
</reference>
<feature type="domain" description="HD" evidence="10">
    <location>
        <begin position="272"/>
        <end position="339"/>
    </location>
</feature>
<sequence>MTNIEEKIFNSLPDYVKYALRKLELNGFEAFAVGGSIRDILLNRKCSDFDITTDATPTEIKKVFKNNKSISVGESFGTVIVVVENRALEITTYRKDSFSKDNRHPDSVSYSKSYEDDALRRDFTINQMAYSLTLGFKDYYDGINDLNKKIIRTVGEPEKRIEEDYLRILRAVRFSSSLGFDLDKSLKESIIKNKDKIDKLSKERIRDEFIKMLLSKKPSDSIRLLNDLGILEIIDKNLSRMLGFDQKSSFHNLDLFEHSLKTLDETEENIYQRLAALYHDTGKIDTFFLDERGEGRFFNHQKVSSEYAREFLKKYRFSNRTIDKVTNLIERHMDACNTYTKKSIKKLFNRMGENIYDLFYLQEADIKATNHQDFLENIENGRRILKEILEKKRTFIFKRFKNKWQ</sequence>
<keyword evidence="3" id="KW-0819">tRNA processing</keyword>
<gene>
    <name evidence="12" type="ORF">VLK81_08600</name>
</gene>
<dbReference type="GO" id="GO:0000049">
    <property type="term" value="F:tRNA binding"/>
    <property type="evidence" value="ECO:0007669"/>
    <property type="project" value="TreeGrafter"/>
</dbReference>
<keyword evidence="5" id="KW-0479">Metal-binding</keyword>
<evidence type="ECO:0000256" key="6">
    <source>
        <dbReference type="ARBA" id="ARBA00022741"/>
    </source>
</evidence>
<dbReference type="CDD" id="cd05398">
    <property type="entry name" value="NT_ClassII-CCAase"/>
    <property type="match status" value="1"/>
</dbReference>
<dbReference type="GO" id="GO:0000166">
    <property type="term" value="F:nucleotide binding"/>
    <property type="evidence" value="ECO:0007669"/>
    <property type="project" value="UniProtKB-KW"/>
</dbReference>
<accession>A0AAW9MVG1</accession>
<keyword evidence="13" id="KW-1185">Reference proteome</keyword>
<dbReference type="InterPro" id="IPR006674">
    <property type="entry name" value="HD_domain"/>
</dbReference>
<dbReference type="GO" id="GO:0008033">
    <property type="term" value="P:tRNA processing"/>
    <property type="evidence" value="ECO:0007669"/>
    <property type="project" value="UniProtKB-KW"/>
</dbReference>
<evidence type="ECO:0000259" key="9">
    <source>
        <dbReference type="Pfam" id="PF01743"/>
    </source>
</evidence>
<keyword evidence="4" id="KW-0548">Nucleotidyltransferase</keyword>
<evidence type="ECO:0000313" key="12">
    <source>
        <dbReference type="EMBL" id="MEB3430045.1"/>
    </source>
</evidence>
<keyword evidence="2 8" id="KW-0808">Transferase</keyword>
<feature type="domain" description="tRNA nucleotidyltransferase/poly(A) polymerase RNA and SrmB- binding" evidence="11">
    <location>
        <begin position="179"/>
        <end position="235"/>
    </location>
</feature>
<feature type="domain" description="Poly A polymerase head" evidence="9">
    <location>
        <begin position="31"/>
        <end position="152"/>
    </location>
</feature>